<dbReference type="GO" id="GO:0016491">
    <property type="term" value="F:oxidoreductase activity"/>
    <property type="evidence" value="ECO:0007669"/>
    <property type="project" value="UniProtKB-KW"/>
</dbReference>
<evidence type="ECO:0008006" key="5">
    <source>
        <dbReference type="Google" id="ProtNLM"/>
    </source>
</evidence>
<dbReference type="PANTHER" id="PTHR24321:SF15">
    <property type="entry name" value="OXIDOREDUCTASE UCPA"/>
    <property type="match status" value="1"/>
</dbReference>
<dbReference type="Gene3D" id="3.40.50.720">
    <property type="entry name" value="NAD(P)-binding Rossmann-like Domain"/>
    <property type="match status" value="1"/>
</dbReference>
<dbReference type="SUPFAM" id="SSF51735">
    <property type="entry name" value="NAD(P)-binding Rossmann-fold domains"/>
    <property type="match status" value="1"/>
</dbReference>
<dbReference type="AlphaFoldDB" id="A0A1M4MV88"/>
<name>A0A1M4MV88_9RHOB</name>
<accession>A0A1M4MV88</accession>
<gene>
    <name evidence="3" type="ORF">KARMA_0365</name>
</gene>
<dbReference type="InterPro" id="IPR036291">
    <property type="entry name" value="NAD(P)-bd_dom_sf"/>
</dbReference>
<evidence type="ECO:0000256" key="1">
    <source>
        <dbReference type="ARBA" id="ARBA00006484"/>
    </source>
</evidence>
<dbReference type="Proteomes" id="UP000184085">
    <property type="component" value="Unassembled WGS sequence"/>
</dbReference>
<dbReference type="PRINTS" id="PR00081">
    <property type="entry name" value="GDHRDH"/>
</dbReference>
<evidence type="ECO:0000256" key="2">
    <source>
        <dbReference type="ARBA" id="ARBA00023002"/>
    </source>
</evidence>
<evidence type="ECO:0000313" key="3">
    <source>
        <dbReference type="EMBL" id="SCM66192.1"/>
    </source>
</evidence>
<dbReference type="Pfam" id="PF13561">
    <property type="entry name" value="adh_short_C2"/>
    <property type="match status" value="1"/>
</dbReference>
<dbReference type="EMBL" id="FMJB01000015">
    <property type="protein sequence ID" value="SCM66192.1"/>
    <property type="molecule type" value="Genomic_DNA"/>
</dbReference>
<protein>
    <recommendedName>
        <fullName evidence="5">3-oxoacyl-ACP reductase</fullName>
    </recommendedName>
</protein>
<comment type="similarity">
    <text evidence="1">Belongs to the short-chain dehydrogenases/reductases (SDR) family.</text>
</comment>
<organism evidence="3 4">
    <name type="scientific">Donghicola eburneus</name>
    <dbReference type="NCBI Taxonomy" id="393278"/>
    <lineage>
        <taxon>Bacteria</taxon>
        <taxon>Pseudomonadati</taxon>
        <taxon>Pseudomonadota</taxon>
        <taxon>Alphaproteobacteria</taxon>
        <taxon>Rhodobacterales</taxon>
        <taxon>Roseobacteraceae</taxon>
        <taxon>Donghicola</taxon>
    </lineage>
</organism>
<proteinExistence type="inferred from homology"/>
<dbReference type="FunFam" id="3.40.50.720:FF:000084">
    <property type="entry name" value="Short-chain dehydrogenase reductase"/>
    <property type="match status" value="1"/>
</dbReference>
<dbReference type="PRINTS" id="PR00080">
    <property type="entry name" value="SDRFAMILY"/>
</dbReference>
<evidence type="ECO:0000313" key="4">
    <source>
        <dbReference type="Proteomes" id="UP000184085"/>
    </source>
</evidence>
<dbReference type="InterPro" id="IPR002347">
    <property type="entry name" value="SDR_fam"/>
</dbReference>
<keyword evidence="4" id="KW-1185">Reference proteome</keyword>
<sequence>MTGRMAGKRVAVIGAGSVGAGWGNGKAAAVLYAREGAQVLCVDRSEAAAAETAALITGEGGVAYTCAADLTDPIAANAMAHTAQGNMGGLDVLHFNIGTSVKGGLDDTSFDDWQTVFAINLDAAFHATKACVPLMGQGGAIVYISSLAGMNNGPYRYIGYEASKAALQRFSRSIAIEYAPRGIRANTVVPGMIDTPHVAAMIAPGQDMEAVRAARAAQVPLKRQGTAWDIAEAALFLASDAAGFITGVDLRVDGGMGTLMGTSAG</sequence>
<reference evidence="4" key="1">
    <citation type="submission" date="2016-09" db="EMBL/GenBank/DDBJ databases">
        <authorList>
            <person name="Wibberg D."/>
        </authorList>
    </citation>
    <scope>NUCLEOTIDE SEQUENCE [LARGE SCALE GENOMIC DNA]</scope>
</reference>
<dbReference type="RefSeq" id="WP_072703129.1">
    <property type="nucleotide sequence ID" value="NZ_FMJB01000015.1"/>
</dbReference>
<keyword evidence="2" id="KW-0560">Oxidoreductase</keyword>
<dbReference type="CDD" id="cd05233">
    <property type="entry name" value="SDR_c"/>
    <property type="match status" value="1"/>
</dbReference>
<dbReference type="PANTHER" id="PTHR24321">
    <property type="entry name" value="DEHYDROGENASES, SHORT CHAIN"/>
    <property type="match status" value="1"/>
</dbReference>